<accession>A0A2G5SCE7</accession>
<evidence type="ECO:0008006" key="4">
    <source>
        <dbReference type="Google" id="ProtNLM"/>
    </source>
</evidence>
<gene>
    <name evidence="2" type="ORF">B9Z55_028245</name>
</gene>
<evidence type="ECO:0000313" key="2">
    <source>
        <dbReference type="EMBL" id="PIC12734.1"/>
    </source>
</evidence>
<evidence type="ECO:0000256" key="1">
    <source>
        <dbReference type="SAM" id="MobiDB-lite"/>
    </source>
</evidence>
<dbReference type="AlphaFoldDB" id="A0A2G5SCE7"/>
<reference evidence="3" key="1">
    <citation type="submission" date="2017-10" db="EMBL/GenBank/DDBJ databases">
        <title>Rapid genome shrinkage in a self-fertile nematode reveals novel sperm competition proteins.</title>
        <authorList>
            <person name="Yin D."/>
            <person name="Schwarz E.M."/>
            <person name="Thomas C.G."/>
            <person name="Felde R.L."/>
            <person name="Korf I.F."/>
            <person name="Cutter A.D."/>
            <person name="Schartner C.M."/>
            <person name="Ralston E.J."/>
            <person name="Meyer B.J."/>
            <person name="Haag E.S."/>
        </authorList>
    </citation>
    <scope>NUCLEOTIDE SEQUENCE [LARGE SCALE GENOMIC DNA]</scope>
    <source>
        <strain evidence="3">JU1422</strain>
    </source>
</reference>
<evidence type="ECO:0000313" key="3">
    <source>
        <dbReference type="Proteomes" id="UP000230233"/>
    </source>
</evidence>
<dbReference type="OrthoDB" id="10620048at2759"/>
<feature type="compositionally biased region" description="Acidic residues" evidence="1">
    <location>
        <begin position="230"/>
        <end position="249"/>
    </location>
</feature>
<feature type="region of interest" description="Disordered" evidence="1">
    <location>
        <begin position="188"/>
        <end position="249"/>
    </location>
</feature>
<dbReference type="Proteomes" id="UP000230233">
    <property type="component" value="Unassembled WGS sequence"/>
</dbReference>
<feature type="compositionally biased region" description="Basic and acidic residues" evidence="1">
    <location>
        <begin position="202"/>
        <end position="215"/>
    </location>
</feature>
<organism evidence="2 3">
    <name type="scientific">Caenorhabditis nigoni</name>
    <dbReference type="NCBI Taxonomy" id="1611254"/>
    <lineage>
        <taxon>Eukaryota</taxon>
        <taxon>Metazoa</taxon>
        <taxon>Ecdysozoa</taxon>
        <taxon>Nematoda</taxon>
        <taxon>Chromadorea</taxon>
        <taxon>Rhabditida</taxon>
        <taxon>Rhabditina</taxon>
        <taxon>Rhabditomorpha</taxon>
        <taxon>Rhabditoidea</taxon>
        <taxon>Rhabditidae</taxon>
        <taxon>Peloderinae</taxon>
        <taxon>Caenorhabditis</taxon>
    </lineage>
</organism>
<dbReference type="EMBL" id="PDUG01000019">
    <property type="protein sequence ID" value="PIC12734.1"/>
    <property type="molecule type" value="Genomic_DNA"/>
</dbReference>
<name>A0A2G5SCE7_9PELO</name>
<keyword evidence="3" id="KW-1185">Reference proteome</keyword>
<sequence>MGKTFLQKDDKIALAPAAVDELALECNEELKCKYRETCICTPGGDEANCQCSENHNPVQNYVNQVEESPILSISNRHQYDQYSENGSNNLPVERSRNNPVRIQEPVRMQRNGTGCRLCGETTHMARSCMKMTARIRRAIVRELDLCQICLNENNHSPEQCRMNNSQNRKRCNRCRVGPAHSYNICESHDEEENQVNQNEEVQEPRIEIIPEEVRMRMAPIPAEDRRAETSSEEDEESSMDEDEEESSEN</sequence>
<protein>
    <recommendedName>
        <fullName evidence="4">CCHC-type domain-containing protein</fullName>
    </recommendedName>
</protein>
<comment type="caution">
    <text evidence="2">The sequence shown here is derived from an EMBL/GenBank/DDBJ whole genome shotgun (WGS) entry which is preliminary data.</text>
</comment>
<proteinExistence type="predicted"/>